<feature type="region of interest" description="Disordered" evidence="1">
    <location>
        <begin position="1"/>
        <end position="28"/>
    </location>
</feature>
<evidence type="ECO:0008006" key="4">
    <source>
        <dbReference type="Google" id="ProtNLM"/>
    </source>
</evidence>
<name>A0A163QY57_9CELL</name>
<evidence type="ECO:0000313" key="3">
    <source>
        <dbReference type="Proteomes" id="UP000076447"/>
    </source>
</evidence>
<dbReference type="Proteomes" id="UP000076447">
    <property type="component" value="Unassembled WGS sequence"/>
</dbReference>
<reference evidence="2 3" key="1">
    <citation type="submission" date="2016-01" db="EMBL/GenBank/DDBJ databases">
        <title>Genome sequence of Oerskovia enterophila VJag, an agar and cellulose degrading bacterium.</title>
        <authorList>
            <person name="Poehlein A."/>
            <person name="Jag V."/>
            <person name="Bengelsdorf F."/>
            <person name="Duerre P."/>
            <person name="Daniel R."/>
        </authorList>
    </citation>
    <scope>NUCLEOTIDE SEQUENCE [LARGE SCALE GENOMIC DNA]</scope>
    <source>
        <strain evidence="2 3">VJag</strain>
    </source>
</reference>
<dbReference type="AlphaFoldDB" id="A0A163QY57"/>
<proteinExistence type="predicted"/>
<gene>
    <name evidence="2" type="ORF">OJAG_26940</name>
</gene>
<evidence type="ECO:0000313" key="2">
    <source>
        <dbReference type="EMBL" id="KZM34659.1"/>
    </source>
</evidence>
<dbReference type="RefSeq" id="WP_231907792.1">
    <property type="nucleotide sequence ID" value="NZ_LRIE01000078.1"/>
</dbReference>
<organism evidence="2 3">
    <name type="scientific">Oerskovia enterophila</name>
    <dbReference type="NCBI Taxonomy" id="43678"/>
    <lineage>
        <taxon>Bacteria</taxon>
        <taxon>Bacillati</taxon>
        <taxon>Actinomycetota</taxon>
        <taxon>Actinomycetes</taxon>
        <taxon>Micrococcales</taxon>
        <taxon>Cellulomonadaceae</taxon>
        <taxon>Oerskovia</taxon>
    </lineage>
</organism>
<dbReference type="PROSITE" id="PS51318">
    <property type="entry name" value="TAT"/>
    <property type="match status" value="1"/>
</dbReference>
<dbReference type="EMBL" id="LRIE01000078">
    <property type="protein sequence ID" value="KZM34659.1"/>
    <property type="molecule type" value="Genomic_DNA"/>
</dbReference>
<dbReference type="InterPro" id="IPR006311">
    <property type="entry name" value="TAT_signal"/>
</dbReference>
<dbReference type="PATRIC" id="fig|43678.3.peg.2819"/>
<evidence type="ECO:0000256" key="1">
    <source>
        <dbReference type="SAM" id="MobiDB-lite"/>
    </source>
</evidence>
<comment type="caution">
    <text evidence="2">The sequence shown here is derived from an EMBL/GenBank/DDBJ whole genome shotgun (WGS) entry which is preliminary data.</text>
</comment>
<protein>
    <recommendedName>
        <fullName evidence="4">Peptidase C14</fullName>
    </recommendedName>
</protein>
<accession>A0A163QY57</accession>
<sequence length="755" mass="79729">MTNLLTPGQTPDGPATAPTSPLQGPTVEAPSRRNLLRVAGIGGLVAAGALMGTQSAAAGTPAAAAPSGVLPMKKDEPDDEVLVAASVAQLVGWKAKKIDDGTVVQLLGHATPGDGAARLVRYDAKSEAAANGGTVLAPKDIGAKGTNRGRWHTLHTGTADFRWFGLFGKDTPADDALDALVNDPTVSRIEAHSDLNFVRRHRFTRSHLELDFGGHTMTTEGIEKAGQDDPFAAVLFFRGTVTDDVRTNKLTAVMPELRDDFEVADSSQYAVGEWYALEVNALAGKWERELQLQVQVTQIVDATHVRVNYLNGWELAAGRTLTWTKVEPVQQVHVRNLSFVGVAGGDQYTGSHPLAFEYAVSCDVENVHGVATFWPLVMRRWSTFFTTSRCSLANPASITWGGAGYLTQQIYCLYGHVSDCHTSNCRHLNDWTASAYGLVENCHGDGDDQGPFVTHGQYEHDLTYVGNSGLMTFANSGAAWGSSAKRITVSKHVCSWFVARVKVTDLTLEDVQVIRKEGLAGSGMLWVNADGVQLRGCQADDTLIVSQASSRSKRPNVIEGSRFNVLPGTPITQATVTNPVHLVRTTLNGLEGASFAGAGPVVLDQCTLEAAEGKGTVTASGDLTIRGGVVRNVAVVAAGAAEQTIRVGDGARLEGSPAGGTFLSRAKADKPVIWNLDGARSTAPTGDTGHVKLDAGINRWSAVGSTFTGGRLQLADGAFGTGSYLLHSGNVESGVQRVAIPSDGPTVSTTGTLVV</sequence>